<feature type="region of interest" description="Disordered" evidence="1">
    <location>
        <begin position="206"/>
        <end position="268"/>
    </location>
</feature>
<proteinExistence type="predicted"/>
<keyword evidence="3" id="KW-1185">Reference proteome</keyword>
<dbReference type="OrthoDB" id="5855276at2759"/>
<comment type="caution">
    <text evidence="2">The sequence shown here is derived from an EMBL/GenBank/DDBJ whole genome shotgun (WGS) entry which is preliminary data.</text>
</comment>
<evidence type="ECO:0000313" key="3">
    <source>
        <dbReference type="Proteomes" id="UP001152747"/>
    </source>
</evidence>
<dbReference type="AlphaFoldDB" id="A0A9P1N367"/>
<reference evidence="2" key="1">
    <citation type="submission" date="2022-11" db="EMBL/GenBank/DDBJ databases">
        <authorList>
            <person name="Kikuchi T."/>
        </authorList>
    </citation>
    <scope>NUCLEOTIDE SEQUENCE</scope>
    <source>
        <strain evidence="2">PS1010</strain>
    </source>
</reference>
<protein>
    <submittedName>
        <fullName evidence="2">Uncharacterized protein</fullName>
    </submittedName>
</protein>
<sequence length="475" mass="53476">MSSEEHTTVSETVFTTSEEDGEEEELIEEVCQKPSKIFLLGFIEKSKHNSSLKSISADLLSNFFIASNSSSPEDSSINRQLLAKSDVLLFFINEQTLRDTTCLLTLQLAYLSQIPIIMLRPPLTKLMISNRDITREKEKISIIAKSAILRSPRNWDLINDDTKIDYNLLQDILYEGFKISILYDKQEHSDCISRIRHKLQNVITSTKRSESSITTSSGSQPHFYLSPSNHSISSIFSRNVQVDDSKRRGKSRSSSRRHKTAKSNDAMKLNLSLSTGNLSKIMRTPHPVKFTYDEELEGKHTPRHILKSPPPPDRIPSSIAVSDCGETEDIITKDNLEIDADKFPLPPLTPKTPSSALYHQNNTSSRSRPPLGSLTSLSSSCDRRMSLSCIEDLSNYQKTQYLVFPLRDSSKKPYLLKFPDDMHEEEEKHNGSVWGSDTSLEEEIKLAGTINAGIIVDQMDDSPIQSPAPYLGDLH</sequence>
<dbReference type="Proteomes" id="UP001152747">
    <property type="component" value="Unassembled WGS sequence"/>
</dbReference>
<dbReference type="EMBL" id="CANHGI010000003">
    <property type="protein sequence ID" value="CAI5446141.1"/>
    <property type="molecule type" value="Genomic_DNA"/>
</dbReference>
<evidence type="ECO:0000256" key="1">
    <source>
        <dbReference type="SAM" id="MobiDB-lite"/>
    </source>
</evidence>
<name>A0A9P1N367_9PELO</name>
<organism evidence="2 3">
    <name type="scientific">Caenorhabditis angaria</name>
    <dbReference type="NCBI Taxonomy" id="860376"/>
    <lineage>
        <taxon>Eukaryota</taxon>
        <taxon>Metazoa</taxon>
        <taxon>Ecdysozoa</taxon>
        <taxon>Nematoda</taxon>
        <taxon>Chromadorea</taxon>
        <taxon>Rhabditida</taxon>
        <taxon>Rhabditina</taxon>
        <taxon>Rhabditomorpha</taxon>
        <taxon>Rhabditoidea</taxon>
        <taxon>Rhabditidae</taxon>
        <taxon>Peloderinae</taxon>
        <taxon>Caenorhabditis</taxon>
    </lineage>
</organism>
<accession>A0A9P1N367</accession>
<feature type="compositionally biased region" description="Low complexity" evidence="1">
    <location>
        <begin position="363"/>
        <end position="378"/>
    </location>
</feature>
<feature type="region of interest" description="Disordered" evidence="1">
    <location>
        <begin position="1"/>
        <end position="24"/>
    </location>
</feature>
<feature type="compositionally biased region" description="Basic residues" evidence="1">
    <location>
        <begin position="247"/>
        <end position="261"/>
    </location>
</feature>
<evidence type="ECO:0000313" key="2">
    <source>
        <dbReference type="EMBL" id="CAI5446141.1"/>
    </source>
</evidence>
<feature type="region of interest" description="Disordered" evidence="1">
    <location>
        <begin position="340"/>
        <end position="378"/>
    </location>
</feature>
<gene>
    <name evidence="2" type="ORF">CAMP_LOCUS8778</name>
</gene>
<feature type="compositionally biased region" description="Low complexity" evidence="1">
    <location>
        <begin position="226"/>
        <end position="237"/>
    </location>
</feature>